<name>A0A9N9Q9F7_9CUCU</name>
<protein>
    <submittedName>
        <fullName evidence="1">Uncharacterized protein</fullName>
    </submittedName>
</protein>
<dbReference type="AlphaFoldDB" id="A0A9N9Q9F7"/>
<keyword evidence="2" id="KW-1185">Reference proteome</keyword>
<evidence type="ECO:0000313" key="1">
    <source>
        <dbReference type="EMBL" id="CAG9761105.1"/>
    </source>
</evidence>
<gene>
    <name evidence="1" type="ORF">CEUTPL_LOCUS1816</name>
</gene>
<dbReference type="EMBL" id="OU892277">
    <property type="protein sequence ID" value="CAG9761105.1"/>
    <property type="molecule type" value="Genomic_DNA"/>
</dbReference>
<sequence>MLLKEMTSNWIMLKKPMLNKLRVEYKAYEATFKPIIKSVIEKRRNKLMDAFNRAHLSIPEVLSVNPEDMHQEAFLSLFGLTHENYTKIINQKNKRCNPERGAV</sequence>
<evidence type="ECO:0000313" key="2">
    <source>
        <dbReference type="Proteomes" id="UP001152799"/>
    </source>
</evidence>
<reference evidence="1" key="1">
    <citation type="submission" date="2022-01" db="EMBL/GenBank/DDBJ databases">
        <authorList>
            <person name="King R."/>
        </authorList>
    </citation>
    <scope>NUCLEOTIDE SEQUENCE</scope>
</reference>
<dbReference type="Proteomes" id="UP001152799">
    <property type="component" value="Chromosome 1"/>
</dbReference>
<proteinExistence type="predicted"/>
<accession>A0A9N9Q9F7</accession>
<organism evidence="1 2">
    <name type="scientific">Ceutorhynchus assimilis</name>
    <name type="common">cabbage seed weevil</name>
    <dbReference type="NCBI Taxonomy" id="467358"/>
    <lineage>
        <taxon>Eukaryota</taxon>
        <taxon>Metazoa</taxon>
        <taxon>Ecdysozoa</taxon>
        <taxon>Arthropoda</taxon>
        <taxon>Hexapoda</taxon>
        <taxon>Insecta</taxon>
        <taxon>Pterygota</taxon>
        <taxon>Neoptera</taxon>
        <taxon>Endopterygota</taxon>
        <taxon>Coleoptera</taxon>
        <taxon>Polyphaga</taxon>
        <taxon>Cucujiformia</taxon>
        <taxon>Curculionidae</taxon>
        <taxon>Ceutorhynchinae</taxon>
        <taxon>Ceutorhynchus</taxon>
    </lineage>
</organism>